<dbReference type="Proteomes" id="UP001201812">
    <property type="component" value="Unassembled WGS sequence"/>
</dbReference>
<accession>A0AAD4MEV1</accession>
<proteinExistence type="predicted"/>
<feature type="region of interest" description="Disordered" evidence="1">
    <location>
        <begin position="269"/>
        <end position="358"/>
    </location>
</feature>
<organism evidence="2 3">
    <name type="scientific">Ditylenchus destructor</name>
    <dbReference type="NCBI Taxonomy" id="166010"/>
    <lineage>
        <taxon>Eukaryota</taxon>
        <taxon>Metazoa</taxon>
        <taxon>Ecdysozoa</taxon>
        <taxon>Nematoda</taxon>
        <taxon>Chromadorea</taxon>
        <taxon>Rhabditida</taxon>
        <taxon>Tylenchina</taxon>
        <taxon>Tylenchomorpha</taxon>
        <taxon>Sphaerularioidea</taxon>
        <taxon>Anguinidae</taxon>
        <taxon>Anguininae</taxon>
        <taxon>Ditylenchus</taxon>
    </lineage>
</organism>
<comment type="caution">
    <text evidence="2">The sequence shown here is derived from an EMBL/GenBank/DDBJ whole genome shotgun (WGS) entry which is preliminary data.</text>
</comment>
<feature type="compositionally biased region" description="Basic and acidic residues" evidence="1">
    <location>
        <begin position="605"/>
        <end position="624"/>
    </location>
</feature>
<feature type="compositionally biased region" description="Basic and acidic residues" evidence="1">
    <location>
        <begin position="518"/>
        <end position="536"/>
    </location>
</feature>
<feature type="region of interest" description="Disordered" evidence="1">
    <location>
        <begin position="14"/>
        <end position="95"/>
    </location>
</feature>
<dbReference type="EMBL" id="JAKKPZ010000832">
    <property type="protein sequence ID" value="KAI1692061.1"/>
    <property type="molecule type" value="Genomic_DNA"/>
</dbReference>
<feature type="compositionally biased region" description="Basic and acidic residues" evidence="1">
    <location>
        <begin position="274"/>
        <end position="289"/>
    </location>
</feature>
<name>A0AAD4MEV1_9BILA</name>
<feature type="compositionally biased region" description="Low complexity" evidence="1">
    <location>
        <begin position="68"/>
        <end position="92"/>
    </location>
</feature>
<dbReference type="AlphaFoldDB" id="A0AAD4MEV1"/>
<keyword evidence="3" id="KW-1185">Reference proteome</keyword>
<evidence type="ECO:0000313" key="3">
    <source>
        <dbReference type="Proteomes" id="UP001201812"/>
    </source>
</evidence>
<sequence length="910" mass="99795">MDRIEIVVEHRLGERDSCPGAGTPARGCPARGPIARGVRAGPAGTRRAVGQRSLDPRPRRRGVRAEARASATVAPPAAPTASSTRSPSAVSTMPRSLSAISSAMRLRWSIIDLRRTSVGWAVSTGATSAWSSSSAIRAASTPCSLSLAIACFDIGARPRRHALPVLGQVGEHREQHEAAHENRAVVEVQAAEARIDAVRAGDAAMPVDRCRSDIFDSPDNASPPIGADHVAKDAAQIADVGLFVIGGALAMRACCTAAWPASTGSLLGRRQKRTAGEDQRQHRDDDRIPEAGVDVPGRRHHGEGRRRQEAAEPAIADMIGQRHGGVADAGREDFDQKRGDRAVDCRHQQHEPEEQGDDQRLVHRRRICLGWVAGPGQCRLEFRLIGGDHGGTLGRSDPDRVKRRMILLAHAHGREFERRRAGRQRRGHALVGDARLGEIGLGDVAARLVELVATDRVELDRADVVARHDRHRRLSLRCRKGRIGRLGQRVEGGEIADRGQRAAGQDDLLASDPVAQGPEDHKERRGERQRDRDQDVGGRAIDLQRLLQEEQRVELAGVPDHRLARDGTQQHDQHGAQLEADPQRHGEQQDRDEEGQAPAPIGERGFADRGADADHHQQRGEQAECRGGLDPAGEQAAFPLWSMLGHPERDEDDRGCDADAGVARQDADREGGQAHQAHGDEKGVFAPDDIAQPPEHQRTERTHRESRAKAPSARMNAVVFVHPGEEFRGDDRRQQPVQVEIIPFEHRAERRGDDHLALVPARDRRLCRHKLPPDLIYRDGDGFSGLVVEQREVDPGGAGAVHPDLARGGVREVDHAPAAERARHWRCDCPPSRAEIARHAAAEVGAGFRLVICRRGRETLSASASAPMKKPRMPRPLFAARVKQQWHRTAIRAALRRPESATIRYEMYGW</sequence>
<protein>
    <submittedName>
        <fullName evidence="2">Uncharacterized protein</fullName>
    </submittedName>
</protein>
<feature type="compositionally biased region" description="Basic and acidic residues" evidence="1">
    <location>
        <begin position="329"/>
        <end position="358"/>
    </location>
</feature>
<feature type="region of interest" description="Disordered" evidence="1">
    <location>
        <begin position="645"/>
        <end position="712"/>
    </location>
</feature>
<feature type="compositionally biased region" description="Basic and acidic residues" evidence="1">
    <location>
        <begin position="695"/>
        <end position="708"/>
    </location>
</feature>
<feature type="compositionally biased region" description="Basic and acidic residues" evidence="1">
    <location>
        <begin position="665"/>
        <end position="683"/>
    </location>
</feature>
<feature type="region of interest" description="Disordered" evidence="1">
    <location>
        <begin position="566"/>
        <end position="633"/>
    </location>
</feature>
<reference evidence="2" key="1">
    <citation type="submission" date="2022-01" db="EMBL/GenBank/DDBJ databases">
        <title>Genome Sequence Resource for Two Populations of Ditylenchus destructor, the Migratory Endoparasitic Phytonematode.</title>
        <authorList>
            <person name="Zhang H."/>
            <person name="Lin R."/>
            <person name="Xie B."/>
        </authorList>
    </citation>
    <scope>NUCLEOTIDE SEQUENCE</scope>
    <source>
        <strain evidence="2">BazhouSP</strain>
    </source>
</reference>
<evidence type="ECO:0000256" key="1">
    <source>
        <dbReference type="SAM" id="MobiDB-lite"/>
    </source>
</evidence>
<evidence type="ECO:0000313" key="2">
    <source>
        <dbReference type="EMBL" id="KAI1692061.1"/>
    </source>
</evidence>
<gene>
    <name evidence="2" type="ORF">DdX_21455</name>
</gene>
<feature type="region of interest" description="Disordered" evidence="1">
    <location>
        <begin position="494"/>
        <end position="539"/>
    </location>
</feature>